<feature type="compositionally biased region" description="Basic and acidic residues" evidence="2">
    <location>
        <begin position="577"/>
        <end position="587"/>
    </location>
</feature>
<feature type="coiled-coil region" evidence="1">
    <location>
        <begin position="435"/>
        <end position="469"/>
    </location>
</feature>
<feature type="region of interest" description="Disordered" evidence="2">
    <location>
        <begin position="561"/>
        <end position="587"/>
    </location>
</feature>
<dbReference type="OrthoDB" id="4381972at2"/>
<dbReference type="RefSeq" id="WP_008380155.1">
    <property type="nucleotide sequence ID" value="NZ_BAOP01000023.1"/>
</dbReference>
<keyword evidence="4" id="KW-1185">Reference proteome</keyword>
<evidence type="ECO:0000256" key="2">
    <source>
        <dbReference type="SAM" id="MobiDB-lite"/>
    </source>
</evidence>
<gene>
    <name evidence="3" type="ORF">GM1_023_00090</name>
</gene>
<protein>
    <submittedName>
        <fullName evidence="3">Uncharacterized protein</fullName>
    </submittedName>
</protein>
<evidence type="ECO:0000256" key="1">
    <source>
        <dbReference type="SAM" id="Coils"/>
    </source>
</evidence>
<evidence type="ECO:0000313" key="3">
    <source>
        <dbReference type="EMBL" id="GAC80850.1"/>
    </source>
</evidence>
<dbReference type="EMBL" id="BAOP01000023">
    <property type="protein sequence ID" value="GAC80850.1"/>
    <property type="molecule type" value="Genomic_DNA"/>
</dbReference>
<dbReference type="Proteomes" id="UP000035009">
    <property type="component" value="Unassembled WGS sequence"/>
</dbReference>
<sequence>MVATMLSSVDSAWGLDDYLSAGTPAHDQANPAGPSQRVEYCSTIGDCRPETYLADVGRTRADYGKTKLELETYHLIFSHSHQELDPDDPYQVWLAHEFAKEASAKAFPGRQIKITTQADNGRWEESAQTGERVWVKGKIHSHCQIANVAEEAVTLEWTDKNGNAKTVHYPAGRAVSSDMKNLARIRYQVTDPLVMERFGFDNEAYMEACRGFGNDGNGNFGSLGAGDRKALARAAEGKTNAYDELRMRLRIARAQATDWGDYEARLAADGVHTLRRGGNGDGVSYKWIDADSGVASRPARAGGRSGVGDEFKYASVVEQCERNAAAIERGETLVVPERVLVVPTNSTAADRPKPVYLTADGKPPWEDDQALEAYAAQVRSTGGTYEGLAAQATVSAEPVEGVTLDENLHGQITATVDTPSGPLVMDVDETVAKRRKELDERFQDVRKELNAWKIELDDRERRIEDEVDEAVAARASAWKATERPRLDRDARAEGFAAGEAAGRAQAEKTITNAEEKAQGIITAAKTEARETKRAADAAAAQQEAELLSAMTEAIVQSKASEAVASGRADDPAAAAQSEREKYEKHPLKDLDQGKRLLGHVSSRFAHAGDQLQERAEAVAEQEAGVAEQLREASGLTPEQAAQRVLDEYSVKARDALESYWVPQVEYGEKGAVRAVTGSDGKQAYTTAWDQLQTDVAHGPGQGADVTVGQLRRDGRKAMRRADEAASLNRTSTKSQEKGFGQ</sequence>
<comment type="caution">
    <text evidence="3">The sequence shown here is derived from an EMBL/GenBank/DDBJ whole genome shotgun (WGS) entry which is preliminary data.</text>
</comment>
<dbReference type="AlphaFoldDB" id="M3UM37"/>
<proteinExistence type="predicted"/>
<dbReference type="STRING" id="410332.SAMN04488550_0588"/>
<accession>M3UM37</accession>
<keyword evidence="1" id="KW-0175">Coiled coil</keyword>
<organism evidence="3 4">
    <name type="scientific">Gordonia malaquae NBRC 108250</name>
    <dbReference type="NCBI Taxonomy" id="1223542"/>
    <lineage>
        <taxon>Bacteria</taxon>
        <taxon>Bacillati</taxon>
        <taxon>Actinomycetota</taxon>
        <taxon>Actinomycetes</taxon>
        <taxon>Mycobacteriales</taxon>
        <taxon>Gordoniaceae</taxon>
        <taxon>Gordonia</taxon>
    </lineage>
</organism>
<evidence type="ECO:0000313" key="4">
    <source>
        <dbReference type="Proteomes" id="UP000035009"/>
    </source>
</evidence>
<dbReference type="eggNOG" id="ENOG5031VSK">
    <property type="taxonomic scope" value="Bacteria"/>
</dbReference>
<feature type="compositionally biased region" description="Basic and acidic residues" evidence="2">
    <location>
        <begin position="710"/>
        <end position="723"/>
    </location>
</feature>
<reference evidence="3 4" key="1">
    <citation type="submission" date="2013-02" db="EMBL/GenBank/DDBJ databases">
        <title>Whole genome shotgun sequence of Gordonia malaquae NBRC 108250.</title>
        <authorList>
            <person name="Yoshida I."/>
            <person name="Hosoyama A."/>
            <person name="Tsuchikane K."/>
            <person name="Ando Y."/>
            <person name="Baba S."/>
            <person name="Ohji S."/>
            <person name="Hamada M."/>
            <person name="Tamura T."/>
            <person name="Yamazoe A."/>
            <person name="Yamazaki S."/>
            <person name="Fujita N."/>
        </authorList>
    </citation>
    <scope>NUCLEOTIDE SEQUENCE [LARGE SCALE GENOMIC DNA]</scope>
    <source>
        <strain evidence="3 4">NBRC 108250</strain>
    </source>
</reference>
<feature type="compositionally biased region" description="Low complexity" evidence="2">
    <location>
        <begin position="562"/>
        <end position="575"/>
    </location>
</feature>
<name>M3UM37_GORML</name>
<feature type="region of interest" description="Disordered" evidence="2">
    <location>
        <begin position="695"/>
        <end position="741"/>
    </location>
</feature>